<dbReference type="GO" id="GO:0005524">
    <property type="term" value="F:ATP binding"/>
    <property type="evidence" value="ECO:0007669"/>
    <property type="project" value="InterPro"/>
</dbReference>
<dbReference type="InterPro" id="IPR011009">
    <property type="entry name" value="Kinase-like_dom_sf"/>
</dbReference>
<dbReference type="Proteomes" id="UP001432027">
    <property type="component" value="Unassembled WGS sequence"/>
</dbReference>
<dbReference type="Gene3D" id="1.10.510.10">
    <property type="entry name" value="Transferase(Phosphotransferase) domain 1"/>
    <property type="match status" value="2"/>
</dbReference>
<name>A0AAV5TD29_9BILA</name>
<dbReference type="SMART" id="SM00219">
    <property type="entry name" value="TyrKc"/>
    <property type="match status" value="1"/>
</dbReference>
<protein>
    <recommendedName>
        <fullName evidence="2">Protein kinase domain-containing protein</fullName>
    </recommendedName>
</protein>
<dbReference type="InterPro" id="IPR020635">
    <property type="entry name" value="Tyr_kinase_cat_dom"/>
</dbReference>
<comment type="caution">
    <text evidence="3">The sequence shown here is derived from an EMBL/GenBank/DDBJ whole genome shotgun (WGS) entry which is preliminary data.</text>
</comment>
<dbReference type="InterPro" id="IPR001245">
    <property type="entry name" value="Ser-Thr/Tyr_kinase_cat_dom"/>
</dbReference>
<reference evidence="3" key="1">
    <citation type="submission" date="2023-10" db="EMBL/GenBank/DDBJ databases">
        <title>Genome assembly of Pristionchus species.</title>
        <authorList>
            <person name="Yoshida K."/>
            <person name="Sommer R.J."/>
        </authorList>
    </citation>
    <scope>NUCLEOTIDE SEQUENCE</scope>
    <source>
        <strain evidence="3">RS0144</strain>
    </source>
</reference>
<dbReference type="GO" id="GO:0005886">
    <property type="term" value="C:plasma membrane"/>
    <property type="evidence" value="ECO:0007669"/>
    <property type="project" value="TreeGrafter"/>
</dbReference>
<sequence>VEVNTLGCVTKSQPQQIIIEYCSNGTLLDHLTKSRQYIFNKDPKQAADPKQITTYKQQLKFGVQIARALDFLRRRDFAHNYVAAANVLLYRKKFVKLDAMGLCRNLSSGDQIFSRLESGDRLARPRGCPKELYSIMRDCWKLDNRDRPSLLDTRQTLEKLAAQEKKALAYLQLDPKEGCYSTAKPADSMLQSNPAMRPPDAWS</sequence>
<proteinExistence type="predicted"/>
<dbReference type="GO" id="GO:0007169">
    <property type="term" value="P:cell surface receptor protein tyrosine kinase signaling pathway"/>
    <property type="evidence" value="ECO:0007669"/>
    <property type="project" value="TreeGrafter"/>
</dbReference>
<dbReference type="PANTHER" id="PTHR24416">
    <property type="entry name" value="TYROSINE-PROTEIN KINASE RECEPTOR"/>
    <property type="match status" value="1"/>
</dbReference>
<evidence type="ECO:0000256" key="1">
    <source>
        <dbReference type="SAM" id="MobiDB-lite"/>
    </source>
</evidence>
<dbReference type="InterPro" id="IPR050122">
    <property type="entry name" value="RTK"/>
</dbReference>
<dbReference type="SUPFAM" id="SSF56112">
    <property type="entry name" value="Protein kinase-like (PK-like)"/>
    <property type="match status" value="1"/>
</dbReference>
<evidence type="ECO:0000259" key="2">
    <source>
        <dbReference type="PROSITE" id="PS50011"/>
    </source>
</evidence>
<dbReference type="GO" id="GO:0043235">
    <property type="term" value="C:receptor complex"/>
    <property type="evidence" value="ECO:0007669"/>
    <property type="project" value="TreeGrafter"/>
</dbReference>
<dbReference type="GO" id="GO:0004714">
    <property type="term" value="F:transmembrane receptor protein tyrosine kinase activity"/>
    <property type="evidence" value="ECO:0007669"/>
    <property type="project" value="TreeGrafter"/>
</dbReference>
<evidence type="ECO:0000313" key="3">
    <source>
        <dbReference type="EMBL" id="GMS93481.1"/>
    </source>
</evidence>
<dbReference type="PROSITE" id="PS50011">
    <property type="entry name" value="PROTEIN_KINASE_DOM"/>
    <property type="match status" value="1"/>
</dbReference>
<gene>
    <name evidence="3" type="ORF">PENTCL1PPCAC_15656</name>
</gene>
<feature type="domain" description="Protein kinase" evidence="2">
    <location>
        <begin position="1"/>
        <end position="203"/>
    </location>
</feature>
<feature type="non-terminal residue" evidence="3">
    <location>
        <position position="1"/>
    </location>
</feature>
<dbReference type="PANTHER" id="PTHR24416:SF583">
    <property type="entry name" value="RECEPTOR PROTEIN-TYROSINE KINASE"/>
    <property type="match status" value="1"/>
</dbReference>
<dbReference type="Pfam" id="PF07714">
    <property type="entry name" value="PK_Tyr_Ser-Thr"/>
    <property type="match status" value="2"/>
</dbReference>
<dbReference type="InterPro" id="IPR000719">
    <property type="entry name" value="Prot_kinase_dom"/>
</dbReference>
<accession>A0AAV5TD29</accession>
<dbReference type="AlphaFoldDB" id="A0AAV5TD29"/>
<dbReference type="EMBL" id="BTSX01000004">
    <property type="protein sequence ID" value="GMS93481.1"/>
    <property type="molecule type" value="Genomic_DNA"/>
</dbReference>
<evidence type="ECO:0000313" key="4">
    <source>
        <dbReference type="Proteomes" id="UP001432027"/>
    </source>
</evidence>
<feature type="region of interest" description="Disordered" evidence="1">
    <location>
        <begin position="182"/>
        <end position="203"/>
    </location>
</feature>
<organism evidence="3 4">
    <name type="scientific">Pristionchus entomophagus</name>
    <dbReference type="NCBI Taxonomy" id="358040"/>
    <lineage>
        <taxon>Eukaryota</taxon>
        <taxon>Metazoa</taxon>
        <taxon>Ecdysozoa</taxon>
        <taxon>Nematoda</taxon>
        <taxon>Chromadorea</taxon>
        <taxon>Rhabditida</taxon>
        <taxon>Rhabditina</taxon>
        <taxon>Diplogasteromorpha</taxon>
        <taxon>Diplogasteroidea</taxon>
        <taxon>Neodiplogasteridae</taxon>
        <taxon>Pristionchus</taxon>
    </lineage>
</organism>
<keyword evidence="4" id="KW-1185">Reference proteome</keyword>